<keyword evidence="2" id="KW-0732">Signal</keyword>
<dbReference type="EMBL" id="CAUJNA010003343">
    <property type="protein sequence ID" value="CAJ1399633.1"/>
    <property type="molecule type" value="Genomic_DNA"/>
</dbReference>
<name>A0AA36J4S4_9DINO</name>
<keyword evidence="5" id="KW-1185">Reference proteome</keyword>
<feature type="compositionally biased region" description="Polar residues" evidence="1">
    <location>
        <begin position="635"/>
        <end position="656"/>
    </location>
</feature>
<dbReference type="Pfam" id="PF04851">
    <property type="entry name" value="ResIII"/>
    <property type="match status" value="1"/>
</dbReference>
<accession>A0AA36J4S4</accession>
<dbReference type="AlphaFoldDB" id="A0AA36J4S4"/>
<evidence type="ECO:0000313" key="4">
    <source>
        <dbReference type="EMBL" id="CAJ1399633.1"/>
    </source>
</evidence>
<dbReference type="Gene3D" id="3.40.50.300">
    <property type="entry name" value="P-loop containing nucleotide triphosphate hydrolases"/>
    <property type="match status" value="2"/>
</dbReference>
<dbReference type="InterPro" id="IPR050742">
    <property type="entry name" value="Helicase_Restrict-Modif_Enz"/>
</dbReference>
<evidence type="ECO:0000256" key="1">
    <source>
        <dbReference type="SAM" id="MobiDB-lite"/>
    </source>
</evidence>
<feature type="domain" description="Helicase C-terminal" evidence="3">
    <location>
        <begin position="401"/>
        <end position="556"/>
    </location>
</feature>
<dbReference type="GO" id="GO:0003677">
    <property type="term" value="F:DNA binding"/>
    <property type="evidence" value="ECO:0007669"/>
    <property type="project" value="InterPro"/>
</dbReference>
<feature type="compositionally biased region" description="Basic and acidic residues" evidence="1">
    <location>
        <begin position="809"/>
        <end position="823"/>
    </location>
</feature>
<dbReference type="GO" id="GO:0005524">
    <property type="term" value="F:ATP binding"/>
    <property type="evidence" value="ECO:0007669"/>
    <property type="project" value="InterPro"/>
</dbReference>
<dbReference type="InterPro" id="IPR001650">
    <property type="entry name" value="Helicase_C-like"/>
</dbReference>
<dbReference type="Pfam" id="PF00271">
    <property type="entry name" value="Helicase_C"/>
    <property type="match status" value="1"/>
</dbReference>
<feature type="chain" id="PRO_5041306421" description="Helicase C-terminal domain-containing protein" evidence="2">
    <location>
        <begin position="40"/>
        <end position="1148"/>
    </location>
</feature>
<feature type="region of interest" description="Disordered" evidence="1">
    <location>
        <begin position="635"/>
        <end position="657"/>
    </location>
</feature>
<evidence type="ECO:0000256" key="2">
    <source>
        <dbReference type="SAM" id="SignalP"/>
    </source>
</evidence>
<dbReference type="PANTHER" id="PTHR47396">
    <property type="entry name" value="TYPE I RESTRICTION ENZYME ECOKI R PROTEIN"/>
    <property type="match status" value="1"/>
</dbReference>
<reference evidence="4" key="1">
    <citation type="submission" date="2023-08" db="EMBL/GenBank/DDBJ databases">
        <authorList>
            <person name="Chen Y."/>
            <person name="Shah S."/>
            <person name="Dougan E. K."/>
            <person name="Thang M."/>
            <person name="Chan C."/>
        </authorList>
    </citation>
    <scope>NUCLEOTIDE SEQUENCE</scope>
</reference>
<feature type="signal peptide" evidence="2">
    <location>
        <begin position="1"/>
        <end position="39"/>
    </location>
</feature>
<dbReference type="SUPFAM" id="SSF52540">
    <property type="entry name" value="P-loop containing nucleoside triphosphate hydrolases"/>
    <property type="match status" value="1"/>
</dbReference>
<proteinExistence type="predicted"/>
<evidence type="ECO:0000259" key="3">
    <source>
        <dbReference type="PROSITE" id="PS51194"/>
    </source>
</evidence>
<dbReference type="PROSITE" id="PS51194">
    <property type="entry name" value="HELICASE_CTER"/>
    <property type="match status" value="1"/>
</dbReference>
<feature type="region of interest" description="Disordered" evidence="1">
    <location>
        <begin position="804"/>
        <end position="830"/>
    </location>
</feature>
<dbReference type="GO" id="GO:0016787">
    <property type="term" value="F:hydrolase activity"/>
    <property type="evidence" value="ECO:0007669"/>
    <property type="project" value="InterPro"/>
</dbReference>
<dbReference type="GO" id="GO:0005829">
    <property type="term" value="C:cytosol"/>
    <property type="evidence" value="ECO:0007669"/>
    <property type="project" value="TreeGrafter"/>
</dbReference>
<sequence length="1148" mass="127626">MAMCRAEPRGLRNRAGRVVLLGAFLGVLRLVAEPSFAGAAPHLRQSGCLRVGSAATWPPHDAFYRSRARVTFGAVANEGSLDERDVDFMDRLQGLAAEVLALPNLTAHQRLVWVTSLRLNAVPVQELPPWFWECRNITRRPPGVDLLSLDGRRAIRCCSEDVRFAPVRRFLRLAKWVYKALECMLVTSSPDVLSKQSKNWLRRSKTKRQTLPSTTPRRSTRLSREASEVGQANSSDPRLRPCQRDCLEACAKGARVIEMACGTGKTRVIKELVQNISGRVLITLSLRALLEQFAIDFPSFGKVGTGYNKDIDWTAQGFLAVTDSVHLLEQLEFDAIFVDEAHHPLPAGFPKSQEVYRFSATHCDEPDFRYSMGQAMEDRILCDYDLTVPVVTPHHGHTYLSLASLLSKQAGRFRRVLAYCNSVREAKNFLIVLEKLGMAAWHMNGDTPPKKRKEILEQFAGALRKPVHVLVTVEVLGEGINIPNADTCMFVEPRSSYRSIVQAIGRVLRPHPAKPLAHIVLPAVALPPEGPRQEVLPAVGSTSVSPQIPVGLAGGSAVANPSVLGHNCYAVQGAQEACVTLMENGVAKLPKLTQASSDDARLRLKEARHEGKLPLQSRNILDSSQPEDQLSERLSMQGWQSSSLLDTSDPAQQDASTAEKCLGTKSPCFPDLAAAGAADPNRNSELVSLGLRRVVSAGAAILNPHLATSACRYTAKGYAAGNAVEAAKGRATCTTAAEFRHEFQARVPTAMNHEACAHSETFCSKPAADGTAGKEGKRGGAAAVQPDWKADDRLLVSAPVAMQHFPGGGKDEYQKEEERHSDNVDLAPRQHQRSWRQLSLQVRTASSRHGFSSELQRFFAALAQADHRLLRLGQTFRHRVQVIDCTAAQHVKLDEVTCAVHAELAAVLRNTDPWEVRFRELEDFVSTVGRLPKERVERIEERTLGHWLTSQGKRFRANFLLPHRLHKLLNASSPLLRERVQKWLSPRKAFEQKCQELQEHIEATGSPPSFSCESAERKLAIWLYAQARHRKLSTIRRRILEDVHPSVKDLLRSWAKTPVRVNAKLWHRRRLELLDFVAREGCLPTDVGGRGLYSWLQLQRRRFHHGQLPAELMLELQRSHPLIAELLHKRRDSARRGDATAVPGSIAK</sequence>
<dbReference type="Gene3D" id="6.10.140.530">
    <property type="match status" value="1"/>
</dbReference>
<gene>
    <name evidence="4" type="ORF">EVOR1521_LOCUS23137</name>
</gene>
<protein>
    <recommendedName>
        <fullName evidence="3">Helicase C-terminal domain-containing protein</fullName>
    </recommendedName>
</protein>
<comment type="caution">
    <text evidence="4">The sequence shown here is derived from an EMBL/GenBank/DDBJ whole genome shotgun (WGS) entry which is preliminary data.</text>
</comment>
<dbReference type="InterPro" id="IPR006935">
    <property type="entry name" value="Helicase/UvrB_N"/>
</dbReference>
<feature type="region of interest" description="Disordered" evidence="1">
    <location>
        <begin position="199"/>
        <end position="239"/>
    </location>
</feature>
<evidence type="ECO:0000313" key="5">
    <source>
        <dbReference type="Proteomes" id="UP001178507"/>
    </source>
</evidence>
<dbReference type="Proteomes" id="UP001178507">
    <property type="component" value="Unassembled WGS sequence"/>
</dbReference>
<dbReference type="PANTHER" id="PTHR47396:SF1">
    <property type="entry name" value="ATP-DEPENDENT HELICASE IRC3-RELATED"/>
    <property type="match status" value="1"/>
</dbReference>
<organism evidence="4 5">
    <name type="scientific">Effrenium voratum</name>
    <dbReference type="NCBI Taxonomy" id="2562239"/>
    <lineage>
        <taxon>Eukaryota</taxon>
        <taxon>Sar</taxon>
        <taxon>Alveolata</taxon>
        <taxon>Dinophyceae</taxon>
        <taxon>Suessiales</taxon>
        <taxon>Symbiodiniaceae</taxon>
        <taxon>Effrenium</taxon>
    </lineage>
</organism>
<dbReference type="SMART" id="SM00490">
    <property type="entry name" value="HELICc"/>
    <property type="match status" value="1"/>
</dbReference>
<dbReference type="InterPro" id="IPR027417">
    <property type="entry name" value="P-loop_NTPase"/>
</dbReference>